<dbReference type="InterPro" id="IPR027266">
    <property type="entry name" value="TrmE/GcvT-like"/>
</dbReference>
<proteinExistence type="predicted"/>
<dbReference type="InterPro" id="IPR007375">
    <property type="entry name" value="SoxG"/>
</dbReference>
<reference evidence="1 2" key="1">
    <citation type="submission" date="2024-04" db="EMBL/GenBank/DDBJ databases">
        <title>Complete genome sequence of Nguyenibacter vanlangesis HBCM-1154, a strain capable of nitrogen fixation, IAA production, and phosphorus solubilization isolated from sugarcane soil.</title>
        <authorList>
            <person name="MY HANH P."/>
        </authorList>
    </citation>
    <scope>NUCLEOTIDE SEQUENCE [LARGE SCALE GENOMIC DNA]</scope>
    <source>
        <strain evidence="1 2">HBCM 1154</strain>
    </source>
</reference>
<dbReference type="Gene3D" id="3.30.70.1520">
    <property type="entry name" value="Heterotetrameric sarcosine oxidase"/>
    <property type="match status" value="1"/>
</dbReference>
<dbReference type="Pfam" id="PF04268">
    <property type="entry name" value="SoxG"/>
    <property type="match status" value="1"/>
</dbReference>
<dbReference type="RefSeq" id="WP_342627269.1">
    <property type="nucleotide sequence ID" value="NZ_CP152276.1"/>
</dbReference>
<organism evidence="1 2">
    <name type="scientific">Nguyenibacter vanlangensis</name>
    <dbReference type="NCBI Taxonomy" id="1216886"/>
    <lineage>
        <taxon>Bacteria</taxon>
        <taxon>Pseudomonadati</taxon>
        <taxon>Pseudomonadota</taxon>
        <taxon>Alphaproteobacteria</taxon>
        <taxon>Acetobacterales</taxon>
        <taxon>Acetobacteraceae</taxon>
        <taxon>Nguyenibacter</taxon>
    </lineage>
</organism>
<protein>
    <submittedName>
        <fullName evidence="1">Sarcosine oxidase subunit gamma family protein</fullName>
    </submittedName>
</protein>
<evidence type="ECO:0000313" key="1">
    <source>
        <dbReference type="EMBL" id="XAE41311.1"/>
    </source>
</evidence>
<sequence length="180" mass="19256">MARSMAEATIAPDTVLVREPRSPRYVLQGRAPALQAAARALGLKDVPAMLRAATGTGGTALRLGPFELLLLPGADDPAALQEALGPIPHSLVGVSDRNVTLTLRGPWAARILSGLCPLDFMERVFPVGMATRAPLEKADAVFWRTAPDCFHLEVWRSFGLYAEDAIREVARGVTFASLAI</sequence>
<keyword evidence="2" id="KW-1185">Reference proteome</keyword>
<accession>A0ABZ3D158</accession>
<dbReference type="Proteomes" id="UP001449795">
    <property type="component" value="Chromosome"/>
</dbReference>
<evidence type="ECO:0000313" key="2">
    <source>
        <dbReference type="Proteomes" id="UP001449795"/>
    </source>
</evidence>
<gene>
    <name evidence="1" type="ORF">AAC691_13455</name>
</gene>
<dbReference type="SUPFAM" id="SSF103025">
    <property type="entry name" value="Folate-binding domain"/>
    <property type="match status" value="1"/>
</dbReference>
<dbReference type="Gene3D" id="3.30.1360.120">
    <property type="entry name" value="Probable tRNA modification gtpase trme, domain 1"/>
    <property type="match status" value="1"/>
</dbReference>
<name>A0ABZ3D158_9PROT</name>
<dbReference type="EMBL" id="CP152276">
    <property type="protein sequence ID" value="XAE41311.1"/>
    <property type="molecule type" value="Genomic_DNA"/>
</dbReference>